<name>K6YYE3_9ALTE</name>
<dbReference type="HOGENOM" id="CLU_152376_0_0_6"/>
<dbReference type="EMBL" id="CP003837">
    <property type="protein sequence ID" value="AGH47256.1"/>
    <property type="molecule type" value="Genomic_DNA"/>
</dbReference>
<protein>
    <submittedName>
        <fullName evidence="1">Uncharacterized protein</fullName>
    </submittedName>
</protein>
<dbReference type="STRING" id="1129794.C427_5157"/>
<dbReference type="eggNOG" id="ENOG5033HZS">
    <property type="taxonomic scope" value="Bacteria"/>
</dbReference>
<dbReference type="KEGG" id="gps:C427_5157"/>
<evidence type="ECO:0000313" key="1">
    <source>
        <dbReference type="EMBL" id="AGH47256.1"/>
    </source>
</evidence>
<dbReference type="AlphaFoldDB" id="K6YYE3"/>
<evidence type="ECO:0000313" key="2">
    <source>
        <dbReference type="Proteomes" id="UP000011864"/>
    </source>
</evidence>
<proteinExistence type="predicted"/>
<accession>K6YYE3</accession>
<keyword evidence="2" id="KW-1185">Reference proteome</keyword>
<sequence length="117" mass="12901">MAPLLLSSCSATQPLEPIPALLVQPTEDNRIVLEHAIGDLFNSQPIKLANGVFTQQSKVVIERRLAKDNRGNLLDGREIREADSVSLLTEDGQCYIRHDQTGNIKLVHSINCLATQN</sequence>
<organism evidence="1 2">
    <name type="scientific">Paraglaciecola psychrophila 170</name>
    <dbReference type="NCBI Taxonomy" id="1129794"/>
    <lineage>
        <taxon>Bacteria</taxon>
        <taxon>Pseudomonadati</taxon>
        <taxon>Pseudomonadota</taxon>
        <taxon>Gammaproteobacteria</taxon>
        <taxon>Alteromonadales</taxon>
        <taxon>Alteromonadaceae</taxon>
        <taxon>Paraglaciecola</taxon>
    </lineage>
</organism>
<dbReference type="OrthoDB" id="6272568at2"/>
<dbReference type="Proteomes" id="UP000011864">
    <property type="component" value="Chromosome"/>
</dbReference>
<dbReference type="PATRIC" id="fig|1129794.4.peg.5142"/>
<reference evidence="1 2" key="1">
    <citation type="journal article" date="2013" name="Genome Announc.">
        <title>Complete Genome Sequence of Glaciecola psychrophila Strain 170T.</title>
        <authorList>
            <person name="Yin J."/>
            <person name="Chen J."/>
            <person name="Liu G."/>
            <person name="Yu Y."/>
            <person name="Song L."/>
            <person name="Wang X."/>
            <person name="Qu X."/>
        </authorList>
    </citation>
    <scope>NUCLEOTIDE SEQUENCE [LARGE SCALE GENOMIC DNA]</scope>
    <source>
        <strain evidence="1 2">170</strain>
    </source>
</reference>
<gene>
    <name evidence="1" type="ORF">C427_5157</name>
</gene>